<feature type="binding site" evidence="9 13">
    <location>
        <position position="463"/>
    </location>
    <ligand>
        <name>Mn(2+)</name>
        <dbReference type="ChEBI" id="CHEBI:29035"/>
        <label>2</label>
    </ligand>
</feature>
<dbReference type="PANTHER" id="PTHR31637">
    <property type="entry name" value="2,3-BISPHOSPHOGLYCERATE-INDEPENDENT PHOSPHOGLYCERATE MUTASE"/>
    <property type="match status" value="1"/>
</dbReference>
<dbReference type="OrthoDB" id="9800863at2"/>
<feature type="binding site" evidence="9 13">
    <location>
        <position position="422"/>
    </location>
    <ligand>
        <name>Mn(2+)</name>
        <dbReference type="ChEBI" id="CHEBI:29035"/>
        <label>1</label>
    </ligand>
</feature>
<dbReference type="CDD" id="cd16010">
    <property type="entry name" value="iPGM"/>
    <property type="match status" value="1"/>
</dbReference>
<dbReference type="Pfam" id="PF06415">
    <property type="entry name" value="iPGM_N"/>
    <property type="match status" value="1"/>
</dbReference>
<evidence type="ECO:0000256" key="5">
    <source>
        <dbReference type="ARBA" id="ARBA00022723"/>
    </source>
</evidence>
<feature type="binding site" evidence="9 13">
    <location>
        <position position="426"/>
    </location>
    <ligand>
        <name>Mn(2+)</name>
        <dbReference type="ChEBI" id="CHEBI:29035"/>
        <label>1</label>
    </ligand>
</feature>
<comment type="pathway">
    <text evidence="3 9">Carbohydrate degradation; glycolysis; pyruvate from D-glyceraldehyde 3-phosphate: step 3/5.</text>
</comment>
<proteinExistence type="inferred from homology"/>
<feature type="binding site" evidence="9 12">
    <location>
        <position position="354"/>
    </location>
    <ligand>
        <name>substrate</name>
    </ligand>
</feature>
<dbReference type="EC" id="5.4.2.12" evidence="9 10"/>
<dbReference type="InterPro" id="IPR006124">
    <property type="entry name" value="Metalloenzyme"/>
</dbReference>
<dbReference type="InterPro" id="IPR011258">
    <property type="entry name" value="BPG-indep_PGM_N"/>
</dbReference>
<feature type="binding site" evidence="9 13">
    <location>
        <position position="15"/>
    </location>
    <ligand>
        <name>Mn(2+)</name>
        <dbReference type="ChEBI" id="CHEBI:29035"/>
        <label>2</label>
    </ligand>
</feature>
<evidence type="ECO:0000313" key="16">
    <source>
        <dbReference type="EMBL" id="TWU26888.1"/>
    </source>
</evidence>
<comment type="function">
    <text evidence="2 9">Catalyzes the interconversion of 2-phosphoglycerate and 3-phosphoglycerate.</text>
</comment>
<evidence type="ECO:0000256" key="10">
    <source>
        <dbReference type="NCBIfam" id="TIGR01307"/>
    </source>
</evidence>
<evidence type="ECO:0000256" key="7">
    <source>
        <dbReference type="ARBA" id="ARBA00023211"/>
    </source>
</evidence>
<dbReference type="SUPFAM" id="SSF53649">
    <property type="entry name" value="Alkaline phosphatase-like"/>
    <property type="match status" value="1"/>
</dbReference>
<comment type="similarity">
    <text evidence="4 9">Belongs to the BPG-independent phosphoglycerate mutase family.</text>
</comment>
<feature type="binding site" evidence="9 13">
    <location>
        <position position="68"/>
    </location>
    <ligand>
        <name>Mn(2+)</name>
        <dbReference type="ChEBI" id="CHEBI:29035"/>
        <label>2</label>
    </ligand>
</feature>
<keyword evidence="7 9" id="KW-0464">Manganese</keyword>
<dbReference type="GO" id="GO:0006007">
    <property type="term" value="P:glucose catabolic process"/>
    <property type="evidence" value="ECO:0007669"/>
    <property type="project" value="InterPro"/>
</dbReference>
<feature type="binding site" evidence="9 12">
    <location>
        <position position="193"/>
    </location>
    <ligand>
        <name>substrate</name>
    </ligand>
</feature>
<dbReference type="GO" id="GO:0006096">
    <property type="term" value="P:glycolytic process"/>
    <property type="evidence" value="ECO:0007669"/>
    <property type="project" value="UniProtKB-UniRule"/>
</dbReference>
<gene>
    <name evidence="9 16" type="primary">gpmI</name>
    <name evidence="16" type="ORF">Pla52o_07430</name>
</gene>
<evidence type="ECO:0000259" key="14">
    <source>
        <dbReference type="Pfam" id="PF01676"/>
    </source>
</evidence>
<keyword evidence="6 9" id="KW-0324">Glycolysis</keyword>
<evidence type="ECO:0000256" key="9">
    <source>
        <dbReference type="HAMAP-Rule" id="MF_01038"/>
    </source>
</evidence>
<dbReference type="GO" id="GO:0005829">
    <property type="term" value="C:cytosol"/>
    <property type="evidence" value="ECO:0007669"/>
    <property type="project" value="TreeGrafter"/>
</dbReference>
<dbReference type="HAMAP" id="MF_01038">
    <property type="entry name" value="GpmI"/>
    <property type="match status" value="1"/>
</dbReference>
<reference evidence="16 17" key="1">
    <citation type="submission" date="2019-02" db="EMBL/GenBank/DDBJ databases">
        <title>Deep-cultivation of Planctomycetes and their phenomic and genomic characterization uncovers novel biology.</title>
        <authorList>
            <person name="Wiegand S."/>
            <person name="Jogler M."/>
            <person name="Boedeker C."/>
            <person name="Pinto D."/>
            <person name="Vollmers J."/>
            <person name="Rivas-Marin E."/>
            <person name="Kohn T."/>
            <person name="Peeters S.H."/>
            <person name="Heuer A."/>
            <person name="Rast P."/>
            <person name="Oberbeckmann S."/>
            <person name="Bunk B."/>
            <person name="Jeske O."/>
            <person name="Meyerdierks A."/>
            <person name="Storesund J.E."/>
            <person name="Kallscheuer N."/>
            <person name="Luecker S."/>
            <person name="Lage O.M."/>
            <person name="Pohl T."/>
            <person name="Merkel B.J."/>
            <person name="Hornburger P."/>
            <person name="Mueller R.-W."/>
            <person name="Bruemmer F."/>
            <person name="Labrenz M."/>
            <person name="Spormann A.M."/>
            <person name="Op Den Camp H."/>
            <person name="Overmann J."/>
            <person name="Amann R."/>
            <person name="Jetten M.S.M."/>
            <person name="Mascher T."/>
            <person name="Medema M.H."/>
            <person name="Devos D.P."/>
            <person name="Kaster A.-K."/>
            <person name="Ovreas L."/>
            <person name="Rohde M."/>
            <person name="Galperin M.Y."/>
            <person name="Jogler C."/>
        </authorList>
    </citation>
    <scope>NUCLEOTIDE SEQUENCE [LARGE SCALE GENOMIC DNA]</scope>
    <source>
        <strain evidence="16 17">Pla52o</strain>
    </source>
</reference>
<dbReference type="Gene3D" id="3.40.1450.10">
    <property type="entry name" value="BPG-independent phosphoglycerate mutase, domain B"/>
    <property type="match status" value="1"/>
</dbReference>
<comment type="subunit">
    <text evidence="9">Monomer.</text>
</comment>
<evidence type="ECO:0000256" key="2">
    <source>
        <dbReference type="ARBA" id="ARBA00002315"/>
    </source>
</evidence>
<dbReference type="InterPro" id="IPR005995">
    <property type="entry name" value="Pgm_bpd_ind"/>
</dbReference>
<evidence type="ECO:0000256" key="12">
    <source>
        <dbReference type="PIRSR" id="PIRSR001492-2"/>
    </source>
</evidence>
<evidence type="ECO:0000256" key="13">
    <source>
        <dbReference type="PIRSR" id="PIRSR001492-3"/>
    </source>
</evidence>
<name>A0A5C6CR93_9BACT</name>
<evidence type="ECO:0000256" key="11">
    <source>
        <dbReference type="PIRSR" id="PIRSR001492-1"/>
    </source>
</evidence>
<feature type="active site" description="Phosphoserine intermediate" evidence="9 11">
    <location>
        <position position="68"/>
    </location>
</feature>
<evidence type="ECO:0000256" key="4">
    <source>
        <dbReference type="ARBA" id="ARBA00008819"/>
    </source>
</evidence>
<accession>A0A5C6CR93</accession>
<dbReference type="UniPathway" id="UPA00109">
    <property type="reaction ID" value="UER00186"/>
</dbReference>
<dbReference type="NCBIfam" id="TIGR01307">
    <property type="entry name" value="pgm_bpd_ind"/>
    <property type="match status" value="1"/>
</dbReference>
<dbReference type="InterPro" id="IPR017850">
    <property type="entry name" value="Alkaline_phosphatase_core_sf"/>
</dbReference>
<keyword evidence="8 9" id="KW-0413">Isomerase</keyword>
<feature type="domain" description="BPG-independent PGAM N-terminal" evidence="15">
    <location>
        <begin position="88"/>
        <end position="316"/>
    </location>
</feature>
<evidence type="ECO:0000256" key="8">
    <source>
        <dbReference type="ARBA" id="ARBA00023235"/>
    </source>
</evidence>
<comment type="catalytic activity">
    <reaction evidence="1 9">
        <text>(2R)-2-phosphoglycerate = (2R)-3-phosphoglycerate</text>
        <dbReference type="Rhea" id="RHEA:15901"/>
        <dbReference type="ChEBI" id="CHEBI:58272"/>
        <dbReference type="ChEBI" id="CHEBI:58289"/>
        <dbReference type="EC" id="5.4.2.12"/>
    </reaction>
</comment>
<comment type="cofactor">
    <cofactor evidence="9">
        <name>Mn(2+)</name>
        <dbReference type="ChEBI" id="CHEBI:29035"/>
    </cofactor>
    <text evidence="9">Binds 2 manganese ions per subunit.</text>
</comment>
<dbReference type="Gene3D" id="3.40.720.10">
    <property type="entry name" value="Alkaline Phosphatase, subunit A"/>
    <property type="match status" value="1"/>
</dbReference>
<feature type="binding site" evidence="9 12">
    <location>
        <position position="199"/>
    </location>
    <ligand>
        <name>substrate</name>
    </ligand>
</feature>
<organism evidence="16 17">
    <name type="scientific">Novipirellula galeiformis</name>
    <dbReference type="NCBI Taxonomy" id="2528004"/>
    <lineage>
        <taxon>Bacteria</taxon>
        <taxon>Pseudomonadati</taxon>
        <taxon>Planctomycetota</taxon>
        <taxon>Planctomycetia</taxon>
        <taxon>Pirellulales</taxon>
        <taxon>Pirellulaceae</taxon>
        <taxon>Novipirellula</taxon>
    </lineage>
</organism>
<dbReference type="GO" id="GO:0030145">
    <property type="term" value="F:manganese ion binding"/>
    <property type="evidence" value="ECO:0007669"/>
    <property type="project" value="UniProtKB-UniRule"/>
</dbReference>
<keyword evidence="17" id="KW-1185">Reference proteome</keyword>
<dbReference type="SUPFAM" id="SSF64158">
    <property type="entry name" value="2,3-Bisphosphoglycerate-independent phosphoglycerate mutase, substrate-binding domain"/>
    <property type="match status" value="1"/>
</dbReference>
<dbReference type="RefSeq" id="WP_146593157.1">
    <property type="nucleotide sequence ID" value="NZ_SJPT01000001.1"/>
</dbReference>
<comment type="caution">
    <text evidence="16">The sequence shown here is derived from an EMBL/GenBank/DDBJ whole genome shotgun (WGS) entry which is preliminary data.</text>
</comment>
<dbReference type="EMBL" id="SJPT01000001">
    <property type="protein sequence ID" value="TWU26888.1"/>
    <property type="molecule type" value="Genomic_DNA"/>
</dbReference>
<feature type="binding site" evidence="9 12">
    <location>
        <begin position="272"/>
        <end position="275"/>
    </location>
    <ligand>
        <name>substrate</name>
    </ligand>
</feature>
<feature type="binding site" evidence="9 13">
    <location>
        <position position="464"/>
    </location>
    <ligand>
        <name>Mn(2+)</name>
        <dbReference type="ChEBI" id="CHEBI:29035"/>
        <label>2</label>
    </ligand>
</feature>
<dbReference type="PANTHER" id="PTHR31637:SF0">
    <property type="entry name" value="2,3-BISPHOSPHOGLYCERATE-INDEPENDENT PHOSPHOGLYCERATE MUTASE"/>
    <property type="match status" value="1"/>
</dbReference>
<dbReference type="InterPro" id="IPR036646">
    <property type="entry name" value="PGAM_B_sf"/>
</dbReference>
<dbReference type="Pfam" id="PF01676">
    <property type="entry name" value="Metalloenzyme"/>
    <property type="match status" value="1"/>
</dbReference>
<dbReference type="Proteomes" id="UP000316304">
    <property type="component" value="Unassembled WGS sequence"/>
</dbReference>
<evidence type="ECO:0000256" key="1">
    <source>
        <dbReference type="ARBA" id="ARBA00000370"/>
    </source>
</evidence>
<feature type="domain" description="Metalloenzyme" evidence="14">
    <location>
        <begin position="7"/>
        <end position="520"/>
    </location>
</feature>
<feature type="binding site" evidence="9 13">
    <location>
        <position position="482"/>
    </location>
    <ligand>
        <name>Mn(2+)</name>
        <dbReference type="ChEBI" id="CHEBI:29035"/>
        <label>1</label>
    </ligand>
</feature>
<keyword evidence="5 9" id="KW-0479">Metal-binding</keyword>
<evidence type="ECO:0000256" key="6">
    <source>
        <dbReference type="ARBA" id="ARBA00023152"/>
    </source>
</evidence>
<evidence type="ECO:0000256" key="3">
    <source>
        <dbReference type="ARBA" id="ARBA00004798"/>
    </source>
</evidence>
<feature type="binding site" evidence="9 12">
    <location>
        <begin position="161"/>
        <end position="162"/>
    </location>
    <ligand>
        <name>substrate</name>
    </ligand>
</feature>
<dbReference type="AlphaFoldDB" id="A0A5C6CR93"/>
<evidence type="ECO:0000313" key="17">
    <source>
        <dbReference type="Proteomes" id="UP000316304"/>
    </source>
</evidence>
<evidence type="ECO:0000259" key="15">
    <source>
        <dbReference type="Pfam" id="PF06415"/>
    </source>
</evidence>
<dbReference type="FunFam" id="3.40.1450.10:FF:000002">
    <property type="entry name" value="2,3-bisphosphoglycerate-independent phosphoglycerate mutase"/>
    <property type="match status" value="1"/>
</dbReference>
<feature type="binding site" evidence="9 12">
    <location>
        <position position="129"/>
    </location>
    <ligand>
        <name>substrate</name>
    </ligand>
</feature>
<dbReference type="PIRSF" id="PIRSF001492">
    <property type="entry name" value="IPGAM"/>
    <property type="match status" value="1"/>
</dbReference>
<protein>
    <recommendedName>
        <fullName evidence="9 10">2,3-bisphosphoglycerate-independent phosphoglycerate mutase</fullName>
        <shortName evidence="9">BPG-independent PGAM</shortName>
        <shortName evidence="9">Phosphoglyceromutase</shortName>
        <shortName evidence="9">iPGM</shortName>
        <ecNumber evidence="9 10">5.4.2.12</ecNumber>
    </recommendedName>
</protein>
<dbReference type="GO" id="GO:0004619">
    <property type="term" value="F:phosphoglycerate mutase activity"/>
    <property type="evidence" value="ECO:0007669"/>
    <property type="project" value="UniProtKB-UniRule"/>
</dbReference>
<sequence length="534" mass="58218">MTQVRRKPVVLIVRDGWGENPHAEWNHANAIHLANTPVADALMAQYPHTLIHTSGEDVGLPAGVMGNSEVGHQNIGAGRIVDQEVMRITRAIRDESFFANKVLLGAIEHVKKTGGTLHLLGLMSDGRVHSDLEHAIAIVEMVRRSGLESSQFAVHAITDGRDTSPTGGKAYVAKVEQALKEKGVGQIASVIGRFYAMDRDLRWERVQATYDMMTKGADNTAESASEAIQRYYDHPIESSRTGDEFISATSIEHNGKPTLVKEGDAVIFFNYRGDRTREITKAFTFDDDAWKNIEGGGFDRGAKIDNLYFATMTAYQTGLPVEVIFEKPAKMPNILGEYVCSLGLNQFRCAETEKYPHVTFFFNDYRDDPFAHEAREMAPSTRTVSTYDQAPEMSAHEITAKVLHEIEAGTADLLIINYANGDMVGHTGVLEAAIKAVETVDACVGQVVEATLKKGGSLIVTADHGNCEQMTDPVTGGPHTAHTTYDVPLIVVEPGLEGRTLNPGGRLADIAPTLLELLGVPIPAEMTGEPLLKL</sequence>